<proteinExistence type="predicted"/>
<accession>A0A2U1PPK7</accession>
<evidence type="ECO:0000256" key="2">
    <source>
        <dbReference type="ARBA" id="ARBA00022679"/>
    </source>
</evidence>
<reference evidence="7 8" key="1">
    <citation type="journal article" date="2018" name="Mol. Plant">
        <title>The genome of Artemisia annua provides insight into the evolution of Asteraceae family and artemisinin biosynthesis.</title>
        <authorList>
            <person name="Shen Q."/>
            <person name="Zhang L."/>
            <person name="Liao Z."/>
            <person name="Wang S."/>
            <person name="Yan T."/>
            <person name="Shi P."/>
            <person name="Liu M."/>
            <person name="Fu X."/>
            <person name="Pan Q."/>
            <person name="Wang Y."/>
            <person name="Lv Z."/>
            <person name="Lu X."/>
            <person name="Zhang F."/>
            <person name="Jiang W."/>
            <person name="Ma Y."/>
            <person name="Chen M."/>
            <person name="Hao X."/>
            <person name="Li L."/>
            <person name="Tang Y."/>
            <person name="Lv G."/>
            <person name="Zhou Y."/>
            <person name="Sun X."/>
            <person name="Brodelius P.E."/>
            <person name="Rose J.K.C."/>
            <person name="Tang K."/>
        </authorList>
    </citation>
    <scope>NUCLEOTIDE SEQUENCE [LARGE SCALE GENOMIC DNA]</scope>
    <source>
        <strain evidence="8">cv. Huhao1</strain>
        <tissue evidence="7">Leaf</tissue>
    </source>
</reference>
<protein>
    <submittedName>
        <fullName evidence="7">Serine-threonine/tyrosine-protein kinase catalytic domain-containing protein</fullName>
    </submittedName>
</protein>
<comment type="caution">
    <text evidence="7">The sequence shown here is derived from an EMBL/GenBank/DDBJ whole genome shotgun (WGS) entry which is preliminary data.</text>
</comment>
<dbReference type="EMBL" id="PKPP01000886">
    <property type="protein sequence ID" value="PWA87703.1"/>
    <property type="molecule type" value="Genomic_DNA"/>
</dbReference>
<evidence type="ECO:0000256" key="5">
    <source>
        <dbReference type="ARBA" id="ARBA00022840"/>
    </source>
</evidence>
<sequence>MSMKDWERFKIPFEKIDVATEKFKTCIGRGGYGWVYKGILSIDGKDTTVAVKRLNEQFGQGLKEFLTEIQLLSGQQHPNLISLVGYCDEGKEKIIVYEYAARGSLDRYIRRNRDATLTTLTWLERLKICADAARGLDHLHNHIGGHRTIIHRDIKSSNILIDENWVAKISDLGLSKLSVTGFGLSSAIDAQLPEVDGQLFWDPMHGIPTQSLYTGCQGSMHLHSLLVHRLNITIVIRQLHETWEEKPTIVEKNKEEAIALELVKEEAKPTENGSHLRIQLIGPLFSYPTGMLYSAYANAKSMIGDFSEKNQGVLLCPRVKNELLI</sequence>
<dbReference type="SMART" id="SM00220">
    <property type="entry name" value="S_TKc"/>
    <property type="match status" value="1"/>
</dbReference>
<evidence type="ECO:0000259" key="6">
    <source>
        <dbReference type="PROSITE" id="PS50011"/>
    </source>
</evidence>
<dbReference type="InterPro" id="IPR008271">
    <property type="entry name" value="Ser/Thr_kinase_AS"/>
</dbReference>
<dbReference type="GO" id="GO:0004674">
    <property type="term" value="F:protein serine/threonine kinase activity"/>
    <property type="evidence" value="ECO:0007669"/>
    <property type="project" value="UniProtKB-KW"/>
</dbReference>
<dbReference type="GO" id="GO:0005886">
    <property type="term" value="C:plasma membrane"/>
    <property type="evidence" value="ECO:0007669"/>
    <property type="project" value="TreeGrafter"/>
</dbReference>
<keyword evidence="1" id="KW-0723">Serine/threonine-protein kinase</keyword>
<dbReference type="InterPro" id="IPR011009">
    <property type="entry name" value="Kinase-like_dom_sf"/>
</dbReference>
<dbReference type="PANTHER" id="PTHR27003">
    <property type="entry name" value="OS07G0166700 PROTEIN"/>
    <property type="match status" value="1"/>
</dbReference>
<keyword evidence="8" id="KW-1185">Reference proteome</keyword>
<dbReference type="PANTHER" id="PTHR27003:SF361">
    <property type="entry name" value="PROTEIN KINASE DOMAIN-CONTAINING PROTEIN"/>
    <property type="match status" value="1"/>
</dbReference>
<dbReference type="Gene3D" id="1.10.510.10">
    <property type="entry name" value="Transferase(Phosphotransferase) domain 1"/>
    <property type="match status" value="1"/>
</dbReference>
<dbReference type="STRING" id="35608.A0A2U1PPK7"/>
<evidence type="ECO:0000256" key="1">
    <source>
        <dbReference type="ARBA" id="ARBA00022527"/>
    </source>
</evidence>
<feature type="domain" description="Protein kinase" evidence="6">
    <location>
        <begin position="21"/>
        <end position="325"/>
    </location>
</feature>
<name>A0A2U1PPK7_ARTAN</name>
<dbReference type="Pfam" id="PF07714">
    <property type="entry name" value="PK_Tyr_Ser-Thr"/>
    <property type="match status" value="1"/>
</dbReference>
<dbReference type="AlphaFoldDB" id="A0A2U1PPK7"/>
<evidence type="ECO:0000313" key="8">
    <source>
        <dbReference type="Proteomes" id="UP000245207"/>
    </source>
</evidence>
<dbReference type="GO" id="GO:0009506">
    <property type="term" value="C:plasmodesma"/>
    <property type="evidence" value="ECO:0007669"/>
    <property type="project" value="TreeGrafter"/>
</dbReference>
<gene>
    <name evidence="7" type="ORF">CTI12_AA119370</name>
</gene>
<dbReference type="Gene3D" id="3.30.200.20">
    <property type="entry name" value="Phosphorylase Kinase, domain 1"/>
    <property type="match status" value="1"/>
</dbReference>
<evidence type="ECO:0000313" key="7">
    <source>
        <dbReference type="EMBL" id="PWA87703.1"/>
    </source>
</evidence>
<evidence type="ECO:0000256" key="4">
    <source>
        <dbReference type="ARBA" id="ARBA00022777"/>
    </source>
</evidence>
<dbReference type="InterPro" id="IPR001245">
    <property type="entry name" value="Ser-Thr/Tyr_kinase_cat_dom"/>
</dbReference>
<dbReference type="FunFam" id="3.30.200.20:FF:000039">
    <property type="entry name" value="receptor-like protein kinase FERONIA"/>
    <property type="match status" value="1"/>
</dbReference>
<dbReference type="InterPro" id="IPR045272">
    <property type="entry name" value="ANXUR1/2-like"/>
</dbReference>
<dbReference type="InterPro" id="IPR000719">
    <property type="entry name" value="Prot_kinase_dom"/>
</dbReference>
<dbReference type="GO" id="GO:0005524">
    <property type="term" value="F:ATP binding"/>
    <property type="evidence" value="ECO:0007669"/>
    <property type="project" value="UniProtKB-KW"/>
</dbReference>
<dbReference type="PROSITE" id="PS00108">
    <property type="entry name" value="PROTEIN_KINASE_ST"/>
    <property type="match status" value="1"/>
</dbReference>
<keyword evidence="4 7" id="KW-0418">Kinase</keyword>
<keyword evidence="5" id="KW-0067">ATP-binding</keyword>
<dbReference type="SUPFAM" id="SSF56112">
    <property type="entry name" value="Protein kinase-like (PK-like)"/>
    <property type="match status" value="1"/>
</dbReference>
<evidence type="ECO:0000256" key="3">
    <source>
        <dbReference type="ARBA" id="ARBA00022741"/>
    </source>
</evidence>
<dbReference type="GO" id="GO:0004714">
    <property type="term" value="F:transmembrane receptor protein tyrosine kinase activity"/>
    <property type="evidence" value="ECO:0007669"/>
    <property type="project" value="InterPro"/>
</dbReference>
<dbReference type="OrthoDB" id="2013020at2759"/>
<keyword evidence="2" id="KW-0808">Transferase</keyword>
<dbReference type="Proteomes" id="UP000245207">
    <property type="component" value="Unassembled WGS sequence"/>
</dbReference>
<dbReference type="PROSITE" id="PS50011">
    <property type="entry name" value="PROTEIN_KINASE_DOM"/>
    <property type="match status" value="1"/>
</dbReference>
<keyword evidence="3" id="KW-0547">Nucleotide-binding</keyword>
<organism evidence="7 8">
    <name type="scientific">Artemisia annua</name>
    <name type="common">Sweet wormwood</name>
    <dbReference type="NCBI Taxonomy" id="35608"/>
    <lineage>
        <taxon>Eukaryota</taxon>
        <taxon>Viridiplantae</taxon>
        <taxon>Streptophyta</taxon>
        <taxon>Embryophyta</taxon>
        <taxon>Tracheophyta</taxon>
        <taxon>Spermatophyta</taxon>
        <taxon>Magnoliopsida</taxon>
        <taxon>eudicotyledons</taxon>
        <taxon>Gunneridae</taxon>
        <taxon>Pentapetalae</taxon>
        <taxon>asterids</taxon>
        <taxon>campanulids</taxon>
        <taxon>Asterales</taxon>
        <taxon>Asteraceae</taxon>
        <taxon>Asteroideae</taxon>
        <taxon>Anthemideae</taxon>
        <taxon>Artemisiinae</taxon>
        <taxon>Artemisia</taxon>
    </lineage>
</organism>